<protein>
    <submittedName>
        <fullName evidence="2">Uncharacterized protein</fullName>
    </submittedName>
</protein>
<feature type="non-terminal residue" evidence="2">
    <location>
        <position position="1"/>
    </location>
</feature>
<name>A0A816D9Z8_ADIRI</name>
<reference evidence="2" key="1">
    <citation type="submission" date="2021-02" db="EMBL/GenBank/DDBJ databases">
        <authorList>
            <person name="Nowell W R."/>
        </authorList>
    </citation>
    <scope>NUCLEOTIDE SEQUENCE</scope>
</reference>
<sequence length="60" mass="6822">MVLTSHRSSSSSLKRSIDDDQSLKGNIPLDKKMNLGYTSFQSKIIDMFKKNNFIGPFQLL</sequence>
<gene>
    <name evidence="2" type="ORF">XAT740_LOCUS51728</name>
</gene>
<feature type="compositionally biased region" description="Low complexity" evidence="1">
    <location>
        <begin position="1"/>
        <end position="14"/>
    </location>
</feature>
<proteinExistence type="predicted"/>
<organism evidence="2 3">
    <name type="scientific">Adineta ricciae</name>
    <name type="common">Rotifer</name>
    <dbReference type="NCBI Taxonomy" id="249248"/>
    <lineage>
        <taxon>Eukaryota</taxon>
        <taxon>Metazoa</taxon>
        <taxon>Spiralia</taxon>
        <taxon>Gnathifera</taxon>
        <taxon>Rotifera</taxon>
        <taxon>Eurotatoria</taxon>
        <taxon>Bdelloidea</taxon>
        <taxon>Adinetida</taxon>
        <taxon>Adinetidae</taxon>
        <taxon>Adineta</taxon>
    </lineage>
</organism>
<evidence type="ECO:0000313" key="3">
    <source>
        <dbReference type="Proteomes" id="UP000663828"/>
    </source>
</evidence>
<accession>A0A816D9Z8</accession>
<dbReference type="EMBL" id="CAJNOR010008310">
    <property type="protein sequence ID" value="CAF1631483.1"/>
    <property type="molecule type" value="Genomic_DNA"/>
</dbReference>
<feature type="non-terminal residue" evidence="2">
    <location>
        <position position="60"/>
    </location>
</feature>
<comment type="caution">
    <text evidence="2">The sequence shown here is derived from an EMBL/GenBank/DDBJ whole genome shotgun (WGS) entry which is preliminary data.</text>
</comment>
<evidence type="ECO:0000256" key="1">
    <source>
        <dbReference type="SAM" id="MobiDB-lite"/>
    </source>
</evidence>
<keyword evidence="3" id="KW-1185">Reference proteome</keyword>
<dbReference type="Proteomes" id="UP000663828">
    <property type="component" value="Unassembled WGS sequence"/>
</dbReference>
<dbReference type="AlphaFoldDB" id="A0A816D9Z8"/>
<feature type="region of interest" description="Disordered" evidence="1">
    <location>
        <begin position="1"/>
        <end position="26"/>
    </location>
</feature>
<evidence type="ECO:0000313" key="2">
    <source>
        <dbReference type="EMBL" id="CAF1631483.1"/>
    </source>
</evidence>